<dbReference type="GO" id="GO:0003723">
    <property type="term" value="F:RNA binding"/>
    <property type="evidence" value="ECO:0007669"/>
    <property type="project" value="UniProtKB-UniRule"/>
</dbReference>
<dbReference type="Pfam" id="PF03368">
    <property type="entry name" value="Dicer_dimer"/>
    <property type="match status" value="1"/>
</dbReference>
<evidence type="ECO:0000313" key="4">
    <source>
        <dbReference type="EMBL" id="CAF4324545.1"/>
    </source>
</evidence>
<feature type="non-terminal residue" evidence="4">
    <location>
        <position position="1"/>
    </location>
</feature>
<proteinExistence type="predicted"/>
<dbReference type="Gene3D" id="3.30.160.380">
    <property type="entry name" value="Dicer dimerisation domain"/>
    <property type="match status" value="1"/>
</dbReference>
<dbReference type="GO" id="GO:0016891">
    <property type="term" value="F:RNA endonuclease activity producing 5'-phosphomonoesters, hydrolytic mechanism"/>
    <property type="evidence" value="ECO:0007669"/>
    <property type="project" value="InterPro"/>
</dbReference>
<gene>
    <name evidence="4" type="ORF">OXD698_LOCUS47357</name>
</gene>
<evidence type="ECO:0000256" key="2">
    <source>
        <dbReference type="PROSITE-ProRule" id="PRU00657"/>
    </source>
</evidence>
<keyword evidence="1" id="KW-0378">Hydrolase</keyword>
<evidence type="ECO:0000259" key="3">
    <source>
        <dbReference type="PROSITE" id="PS51327"/>
    </source>
</evidence>
<feature type="domain" description="Dicer dsRNA-binding fold" evidence="3">
    <location>
        <begin position="1"/>
        <end position="65"/>
    </location>
</feature>
<name>A0A820JC70_9BILA</name>
<dbReference type="InterPro" id="IPR038248">
    <property type="entry name" value="Dicer_dimer_sf"/>
</dbReference>
<dbReference type="AlphaFoldDB" id="A0A820JC70"/>
<dbReference type="PROSITE" id="PS51327">
    <property type="entry name" value="DICER_DSRBF"/>
    <property type="match status" value="1"/>
</dbReference>
<protein>
    <recommendedName>
        <fullName evidence="3">Dicer dsRNA-binding fold domain-containing protein</fullName>
    </recommendedName>
</protein>
<evidence type="ECO:0000313" key="5">
    <source>
        <dbReference type="Proteomes" id="UP000663844"/>
    </source>
</evidence>
<feature type="non-terminal residue" evidence="4">
    <location>
        <position position="159"/>
    </location>
</feature>
<comment type="caution">
    <text evidence="4">The sequence shown here is derived from an EMBL/GenBank/DDBJ whole genome shotgun (WGS) entry which is preliminary data.</text>
</comment>
<dbReference type="Proteomes" id="UP000663844">
    <property type="component" value="Unassembled WGS sequence"/>
</dbReference>
<reference evidence="4" key="1">
    <citation type="submission" date="2021-02" db="EMBL/GenBank/DDBJ databases">
        <authorList>
            <person name="Nowell W R."/>
        </authorList>
    </citation>
    <scope>NUCLEOTIDE SEQUENCE</scope>
</reference>
<organism evidence="4 5">
    <name type="scientific">Adineta steineri</name>
    <dbReference type="NCBI Taxonomy" id="433720"/>
    <lineage>
        <taxon>Eukaryota</taxon>
        <taxon>Metazoa</taxon>
        <taxon>Spiralia</taxon>
        <taxon>Gnathifera</taxon>
        <taxon>Rotifera</taxon>
        <taxon>Eurotatoria</taxon>
        <taxon>Bdelloidea</taxon>
        <taxon>Adinetida</taxon>
        <taxon>Adinetidae</taxon>
        <taxon>Adineta</taxon>
    </lineage>
</organism>
<accession>A0A820JC70</accession>
<evidence type="ECO:0000256" key="1">
    <source>
        <dbReference type="ARBA" id="ARBA00022801"/>
    </source>
</evidence>
<dbReference type="EMBL" id="CAJOAZ010018278">
    <property type="protein sequence ID" value="CAF4324545.1"/>
    <property type="molecule type" value="Genomic_DNA"/>
</dbReference>
<dbReference type="InterPro" id="IPR005034">
    <property type="entry name" value="Dicer_dimerisation"/>
</dbReference>
<sequence>LDQNQYQCTLSLPVNSPARTTITGPIRSTIKQAKLSAAKRLCEHLLQAGELNEHLLPETREQFYLRHSIIDDNDIAEWGSYVEPNPKPGSVQRKQLYSKAIMPEPITTNNSSDFFVYCINGELTTPLTQTNEQQKPTNIYTNSSNPNRIGLLSANYLLE</sequence>
<keyword evidence="2" id="KW-0694">RNA-binding</keyword>